<keyword evidence="3" id="KW-1185">Reference proteome</keyword>
<dbReference type="SUPFAM" id="SSF88713">
    <property type="entry name" value="Glycoside hydrolase/deacetylase"/>
    <property type="match status" value="1"/>
</dbReference>
<gene>
    <name evidence="2" type="ORF">B0H66DRAFT_380199</name>
</gene>
<evidence type="ECO:0000259" key="1">
    <source>
        <dbReference type="Pfam" id="PF01522"/>
    </source>
</evidence>
<dbReference type="InterPro" id="IPR002509">
    <property type="entry name" value="NODB_dom"/>
</dbReference>
<dbReference type="GO" id="GO:0005975">
    <property type="term" value="P:carbohydrate metabolic process"/>
    <property type="evidence" value="ECO:0007669"/>
    <property type="project" value="InterPro"/>
</dbReference>
<dbReference type="Gene3D" id="3.20.20.370">
    <property type="entry name" value="Glycoside hydrolase/deacetylase"/>
    <property type="match status" value="1"/>
</dbReference>
<dbReference type="PANTHER" id="PTHR47561:SF1">
    <property type="entry name" value="POLYSACCHARIDE DEACETYLASE FAMILY PROTEIN (AFU_ORTHOLOGUE AFUA_6G05030)"/>
    <property type="match status" value="1"/>
</dbReference>
<reference evidence="2" key="2">
    <citation type="submission" date="2023-06" db="EMBL/GenBank/DDBJ databases">
        <authorList>
            <consortium name="Lawrence Berkeley National Laboratory"/>
            <person name="Haridas S."/>
            <person name="Hensen N."/>
            <person name="Bonometti L."/>
            <person name="Westerberg I."/>
            <person name="Brannstrom I.O."/>
            <person name="Guillou S."/>
            <person name="Cros-Aarteil S."/>
            <person name="Calhoun S."/>
            <person name="Kuo A."/>
            <person name="Mondo S."/>
            <person name="Pangilinan J."/>
            <person name="Riley R."/>
            <person name="Labutti K."/>
            <person name="Andreopoulos B."/>
            <person name="Lipzen A."/>
            <person name="Chen C."/>
            <person name="Yanf M."/>
            <person name="Daum C."/>
            <person name="Ng V."/>
            <person name="Clum A."/>
            <person name="Steindorff A."/>
            <person name="Ohm R."/>
            <person name="Martin F."/>
            <person name="Silar P."/>
            <person name="Natvig D."/>
            <person name="Lalanne C."/>
            <person name="Gautier V."/>
            <person name="Ament-Velasquez S.L."/>
            <person name="Kruys A."/>
            <person name="Hutchinson M.I."/>
            <person name="Powell A.J."/>
            <person name="Barry K."/>
            <person name="Miller A.N."/>
            <person name="Grigoriev I.V."/>
            <person name="Debuchy R."/>
            <person name="Gladieux P."/>
            <person name="Thoren M.H."/>
            <person name="Johannesson H."/>
        </authorList>
    </citation>
    <scope>NUCLEOTIDE SEQUENCE</scope>
    <source>
        <strain evidence="2">CBS 118394</strain>
    </source>
</reference>
<dbReference type="PANTHER" id="PTHR47561">
    <property type="entry name" value="POLYSACCHARIDE DEACETYLASE FAMILY PROTEIN (AFU_ORTHOLOGUE AFUA_6G05030)"/>
    <property type="match status" value="1"/>
</dbReference>
<organism evidence="2 3">
    <name type="scientific">Apodospora peruviana</name>
    <dbReference type="NCBI Taxonomy" id="516989"/>
    <lineage>
        <taxon>Eukaryota</taxon>
        <taxon>Fungi</taxon>
        <taxon>Dikarya</taxon>
        <taxon>Ascomycota</taxon>
        <taxon>Pezizomycotina</taxon>
        <taxon>Sordariomycetes</taxon>
        <taxon>Sordariomycetidae</taxon>
        <taxon>Sordariales</taxon>
        <taxon>Lasiosphaeriaceae</taxon>
        <taxon>Apodospora</taxon>
    </lineage>
</organism>
<reference evidence="2" key="1">
    <citation type="journal article" date="2023" name="Mol. Phylogenet. Evol.">
        <title>Genome-scale phylogeny and comparative genomics of the fungal order Sordariales.</title>
        <authorList>
            <person name="Hensen N."/>
            <person name="Bonometti L."/>
            <person name="Westerberg I."/>
            <person name="Brannstrom I.O."/>
            <person name="Guillou S."/>
            <person name="Cros-Aarteil S."/>
            <person name="Calhoun S."/>
            <person name="Haridas S."/>
            <person name="Kuo A."/>
            <person name="Mondo S."/>
            <person name="Pangilinan J."/>
            <person name="Riley R."/>
            <person name="LaButti K."/>
            <person name="Andreopoulos B."/>
            <person name="Lipzen A."/>
            <person name="Chen C."/>
            <person name="Yan M."/>
            <person name="Daum C."/>
            <person name="Ng V."/>
            <person name="Clum A."/>
            <person name="Steindorff A."/>
            <person name="Ohm R.A."/>
            <person name="Martin F."/>
            <person name="Silar P."/>
            <person name="Natvig D.O."/>
            <person name="Lalanne C."/>
            <person name="Gautier V."/>
            <person name="Ament-Velasquez S.L."/>
            <person name="Kruys A."/>
            <person name="Hutchinson M.I."/>
            <person name="Powell A.J."/>
            <person name="Barry K."/>
            <person name="Miller A.N."/>
            <person name="Grigoriev I.V."/>
            <person name="Debuchy R."/>
            <person name="Gladieux P."/>
            <person name="Hiltunen Thoren M."/>
            <person name="Johannesson H."/>
        </authorList>
    </citation>
    <scope>NUCLEOTIDE SEQUENCE</scope>
    <source>
        <strain evidence="2">CBS 118394</strain>
    </source>
</reference>
<name>A0AAE0HTS9_9PEZI</name>
<proteinExistence type="predicted"/>
<accession>A0AAE0HTS9</accession>
<dbReference type="EMBL" id="JAUEDM010000008">
    <property type="protein sequence ID" value="KAK3312759.1"/>
    <property type="molecule type" value="Genomic_DNA"/>
</dbReference>
<evidence type="ECO:0000313" key="3">
    <source>
        <dbReference type="Proteomes" id="UP001283341"/>
    </source>
</evidence>
<dbReference type="GO" id="GO:0016810">
    <property type="term" value="F:hydrolase activity, acting on carbon-nitrogen (but not peptide) bonds"/>
    <property type="evidence" value="ECO:0007669"/>
    <property type="project" value="InterPro"/>
</dbReference>
<evidence type="ECO:0000313" key="2">
    <source>
        <dbReference type="EMBL" id="KAK3312759.1"/>
    </source>
</evidence>
<sequence length="272" mass="31462">MTLPFKWPNGFKACISFTMDNLGEAQDVNKGTWHDPIGTHFSITNQLPRMLDMLEHTVPNRPIKATYFAESWSLDVYPEMVNEIRCRGHEVAWHGYQHEVWSSLSEEEEAANFDKSFTKAAQHGIEYEGFRPPGGTVNEQTYGLLKQRGVKYISPLGKFGFGEEGIVVLPFEWRAVDAFYYMDKFGGIREHYGERKEVLEPKDFEACLMKKIDETLEEGGYMSILFHPFLQLSEEKFAVMERVLKRIGGDEDIWCAPCNEVARWVLEQQEKQ</sequence>
<dbReference type="Proteomes" id="UP001283341">
    <property type="component" value="Unassembled WGS sequence"/>
</dbReference>
<dbReference type="InterPro" id="IPR011330">
    <property type="entry name" value="Glyco_hydro/deAcase_b/a-brl"/>
</dbReference>
<protein>
    <recommendedName>
        <fullName evidence="1">NodB homology domain-containing protein</fullName>
    </recommendedName>
</protein>
<feature type="domain" description="NodB homology" evidence="1">
    <location>
        <begin position="61"/>
        <end position="152"/>
    </location>
</feature>
<dbReference type="AlphaFoldDB" id="A0AAE0HTS9"/>
<comment type="caution">
    <text evidence="2">The sequence shown here is derived from an EMBL/GenBank/DDBJ whole genome shotgun (WGS) entry which is preliminary data.</text>
</comment>
<dbReference type="Pfam" id="PF01522">
    <property type="entry name" value="Polysacc_deac_1"/>
    <property type="match status" value="1"/>
</dbReference>